<keyword evidence="5 11" id="KW-0067">ATP-binding</keyword>
<dbReference type="GO" id="GO:0016887">
    <property type="term" value="F:ATP hydrolysis activity"/>
    <property type="evidence" value="ECO:0007669"/>
    <property type="project" value="InterPro"/>
</dbReference>
<dbReference type="SMART" id="SM00382">
    <property type="entry name" value="AAA"/>
    <property type="match status" value="1"/>
</dbReference>
<dbReference type="SUPFAM" id="SSF52540">
    <property type="entry name" value="P-loop containing nucleoside triphosphate hydrolases"/>
    <property type="match status" value="1"/>
</dbReference>
<evidence type="ECO:0000256" key="7">
    <source>
        <dbReference type="ARBA" id="ARBA00023136"/>
    </source>
</evidence>
<evidence type="ECO:0000259" key="10">
    <source>
        <dbReference type="PROSITE" id="PS50929"/>
    </source>
</evidence>
<evidence type="ECO:0000256" key="4">
    <source>
        <dbReference type="ARBA" id="ARBA00022741"/>
    </source>
</evidence>
<dbReference type="EMBL" id="CP035807">
    <property type="protein sequence ID" value="QEN06369.1"/>
    <property type="molecule type" value="Genomic_DNA"/>
</dbReference>
<dbReference type="GO" id="GO:0015421">
    <property type="term" value="F:ABC-type oligopeptide transporter activity"/>
    <property type="evidence" value="ECO:0007669"/>
    <property type="project" value="TreeGrafter"/>
</dbReference>
<comment type="subcellular location">
    <subcellularLocation>
        <location evidence="1">Cell membrane</location>
        <topology evidence="1">Multi-pass membrane protein</topology>
    </subcellularLocation>
</comment>
<dbReference type="GO" id="GO:0005886">
    <property type="term" value="C:plasma membrane"/>
    <property type="evidence" value="ECO:0007669"/>
    <property type="project" value="UniProtKB-SubCell"/>
</dbReference>
<dbReference type="Pfam" id="PF00664">
    <property type="entry name" value="ABC_membrane"/>
    <property type="match status" value="1"/>
</dbReference>
<dbReference type="OrthoDB" id="341671at2"/>
<dbReference type="Gene3D" id="1.20.1560.10">
    <property type="entry name" value="ABC transporter type 1, transmembrane domain"/>
    <property type="match status" value="1"/>
</dbReference>
<evidence type="ECO:0000256" key="6">
    <source>
        <dbReference type="ARBA" id="ARBA00022989"/>
    </source>
</evidence>
<dbReference type="InterPro" id="IPR011527">
    <property type="entry name" value="ABC1_TM_dom"/>
</dbReference>
<dbReference type="CDD" id="cd03254">
    <property type="entry name" value="ABCC_Glucan_exporter_like"/>
    <property type="match status" value="1"/>
</dbReference>
<dbReference type="PANTHER" id="PTHR43394">
    <property type="entry name" value="ATP-DEPENDENT PERMEASE MDL1, MITOCHONDRIAL"/>
    <property type="match status" value="1"/>
</dbReference>
<keyword evidence="4" id="KW-0547">Nucleotide-binding</keyword>
<evidence type="ECO:0000256" key="3">
    <source>
        <dbReference type="ARBA" id="ARBA00022692"/>
    </source>
</evidence>
<dbReference type="KEGG" id="sper:EW093_08365"/>
<feature type="domain" description="ABC transporter" evidence="9">
    <location>
        <begin position="315"/>
        <end position="549"/>
    </location>
</feature>
<keyword evidence="7 8" id="KW-0472">Membrane</keyword>
<dbReference type="PANTHER" id="PTHR43394:SF1">
    <property type="entry name" value="ATP-BINDING CASSETTE SUB-FAMILY B MEMBER 10, MITOCHONDRIAL"/>
    <property type="match status" value="1"/>
</dbReference>
<feature type="domain" description="ABC transmembrane type-1" evidence="10">
    <location>
        <begin position="1"/>
        <end position="280"/>
    </location>
</feature>
<feature type="transmembrane region" description="Helical" evidence="8">
    <location>
        <begin position="249"/>
        <end position="270"/>
    </location>
</feature>
<proteinExistence type="predicted"/>
<feature type="transmembrane region" description="Helical" evidence="8">
    <location>
        <begin position="212"/>
        <end position="237"/>
    </location>
</feature>
<dbReference type="PROSITE" id="PS50893">
    <property type="entry name" value="ABC_TRANSPORTER_2"/>
    <property type="match status" value="1"/>
</dbReference>
<dbReference type="CDD" id="cd18540">
    <property type="entry name" value="ABC_6TM_exporter_like"/>
    <property type="match status" value="1"/>
</dbReference>
<evidence type="ECO:0000313" key="12">
    <source>
        <dbReference type="Proteomes" id="UP000323824"/>
    </source>
</evidence>
<reference evidence="11 12" key="1">
    <citation type="submission" date="2019-02" db="EMBL/GenBank/DDBJ databases">
        <authorList>
            <person name="Fomenkov A."/>
            <person name="Dubinina G."/>
            <person name="Grabovich M."/>
            <person name="Vincze T."/>
            <person name="Roberts R.J."/>
        </authorList>
    </citation>
    <scope>NUCLEOTIDE SEQUENCE [LARGE SCALE GENOMIC DNA]</scope>
    <source>
        <strain evidence="11 12">P</strain>
    </source>
</reference>
<sequence length="563" mass="62776">MITMIIITGAVEGSMPFISGWIIDNVVETGNLDMLKIAGGIYTAVIIAQITTVYWFIFHAGKVESGMAYNIRKRGFAKLQRLSLSFYDKNSAGTTLSKLTSDVGRVCGTITWGIIDYTWGTVMMLTMSILMFIRSWQLALVTLAVMPILFGGGFLFQKIIINKYRAVRKINGIITGAYNEGIMGARTVKTLSQEERSHSEFKDKTHDMKQKAIKAGVIGGIFFPFVGFMASVGTALALWAGGVSVANEVITYGMFATFIFSSMQFFYPVYQMSQTFANLQYARAAGERIIDLMDTEEEIVDCTESDIPRKIEGNIEFKNVSFEYVKGERVLKNFSINIKKGESIALVGHTGSGKSTIVNLACRFYEPTEGTILIDGKDYKEISQRDLHSSLGYVLQSPYLFNDTIMENIRFGRLDATEEEIIQACKEINAHEFIMNLEFGYQTKAGESGKLLSTGQKQLISMARAVLADPSIFVLDEATSSVDGESEVKIQKATDRLLEGRTSFIIAHRLSTVVHADRILVVDKGVVIEEGSHNELISLEGHYHKLYTNQFFEEREAELLKEK</sequence>
<dbReference type="InterPro" id="IPR003439">
    <property type="entry name" value="ABC_transporter-like_ATP-bd"/>
</dbReference>
<reference evidence="11 12" key="2">
    <citation type="submission" date="2019-09" db="EMBL/GenBank/DDBJ databases">
        <title>Complete Genome Sequence and Methylome Analysis of free living Spirochaetas.</title>
        <authorList>
            <person name="Leshcheva N."/>
            <person name="Mikheeva N."/>
        </authorList>
    </citation>
    <scope>NUCLEOTIDE SEQUENCE [LARGE SCALE GENOMIC DNA]</scope>
    <source>
        <strain evidence="11 12">P</strain>
    </source>
</reference>
<evidence type="ECO:0000256" key="8">
    <source>
        <dbReference type="SAM" id="Phobius"/>
    </source>
</evidence>
<dbReference type="FunFam" id="3.40.50.300:FF:000287">
    <property type="entry name" value="Multidrug ABC transporter ATP-binding protein"/>
    <property type="match status" value="1"/>
</dbReference>
<dbReference type="InterPro" id="IPR036640">
    <property type="entry name" value="ABC1_TM_sf"/>
</dbReference>
<feature type="transmembrane region" description="Helical" evidence="8">
    <location>
        <begin position="114"/>
        <end position="133"/>
    </location>
</feature>
<keyword evidence="3 8" id="KW-0812">Transmembrane</keyword>
<evidence type="ECO:0000256" key="2">
    <source>
        <dbReference type="ARBA" id="ARBA00022448"/>
    </source>
</evidence>
<feature type="transmembrane region" description="Helical" evidence="8">
    <location>
        <begin position="37"/>
        <end position="57"/>
    </location>
</feature>
<protein>
    <submittedName>
        <fullName evidence="11">ABC transporter ATP-binding protein</fullName>
    </submittedName>
</protein>
<evidence type="ECO:0000259" key="9">
    <source>
        <dbReference type="PROSITE" id="PS50893"/>
    </source>
</evidence>
<gene>
    <name evidence="11" type="ORF">EW093_08365</name>
</gene>
<feature type="transmembrane region" description="Helical" evidence="8">
    <location>
        <begin position="139"/>
        <end position="161"/>
    </location>
</feature>
<dbReference type="GO" id="GO:0005524">
    <property type="term" value="F:ATP binding"/>
    <property type="evidence" value="ECO:0007669"/>
    <property type="project" value="UniProtKB-KW"/>
</dbReference>
<dbReference type="PROSITE" id="PS50929">
    <property type="entry name" value="ABC_TM1F"/>
    <property type="match status" value="1"/>
</dbReference>
<dbReference type="AlphaFoldDB" id="A0A5C1QH10"/>
<keyword evidence="6 8" id="KW-1133">Transmembrane helix</keyword>
<keyword evidence="12" id="KW-1185">Reference proteome</keyword>
<keyword evidence="2" id="KW-0813">Transport</keyword>
<name>A0A5C1QH10_9SPIO</name>
<dbReference type="InterPro" id="IPR003593">
    <property type="entry name" value="AAA+_ATPase"/>
</dbReference>
<dbReference type="Proteomes" id="UP000323824">
    <property type="component" value="Chromosome"/>
</dbReference>
<dbReference type="InterPro" id="IPR027417">
    <property type="entry name" value="P-loop_NTPase"/>
</dbReference>
<dbReference type="InterPro" id="IPR039421">
    <property type="entry name" value="Type_1_exporter"/>
</dbReference>
<evidence type="ECO:0000313" key="11">
    <source>
        <dbReference type="EMBL" id="QEN06369.1"/>
    </source>
</evidence>
<evidence type="ECO:0000256" key="5">
    <source>
        <dbReference type="ARBA" id="ARBA00022840"/>
    </source>
</evidence>
<dbReference type="Pfam" id="PF00005">
    <property type="entry name" value="ABC_tran"/>
    <property type="match status" value="1"/>
</dbReference>
<organism evidence="11 12">
    <name type="scientific">Thiospirochaeta perfilievii</name>
    <dbReference type="NCBI Taxonomy" id="252967"/>
    <lineage>
        <taxon>Bacteria</taxon>
        <taxon>Pseudomonadati</taxon>
        <taxon>Spirochaetota</taxon>
        <taxon>Spirochaetia</taxon>
        <taxon>Spirochaetales</taxon>
        <taxon>Spirochaetaceae</taxon>
        <taxon>Thiospirochaeta</taxon>
    </lineage>
</organism>
<dbReference type="SUPFAM" id="SSF90123">
    <property type="entry name" value="ABC transporter transmembrane region"/>
    <property type="match status" value="1"/>
</dbReference>
<accession>A0A5C1QH10</accession>
<dbReference type="Gene3D" id="3.40.50.300">
    <property type="entry name" value="P-loop containing nucleotide triphosphate hydrolases"/>
    <property type="match status" value="1"/>
</dbReference>
<evidence type="ECO:0000256" key="1">
    <source>
        <dbReference type="ARBA" id="ARBA00004651"/>
    </source>
</evidence>